<evidence type="ECO:0000256" key="1">
    <source>
        <dbReference type="SAM" id="Phobius"/>
    </source>
</evidence>
<accession>A0A0H2RR80</accession>
<feature type="domain" description="DUF6533" evidence="2">
    <location>
        <begin position="34"/>
        <end position="78"/>
    </location>
</feature>
<dbReference type="InParanoid" id="A0A0H2RR80"/>
<dbReference type="Pfam" id="PF20151">
    <property type="entry name" value="DUF6533"/>
    <property type="match status" value="1"/>
</dbReference>
<evidence type="ECO:0000313" key="4">
    <source>
        <dbReference type="Proteomes" id="UP000053477"/>
    </source>
</evidence>
<evidence type="ECO:0000259" key="2">
    <source>
        <dbReference type="Pfam" id="PF20151"/>
    </source>
</evidence>
<keyword evidence="4" id="KW-1185">Reference proteome</keyword>
<dbReference type="Proteomes" id="UP000053477">
    <property type="component" value="Unassembled WGS sequence"/>
</dbReference>
<gene>
    <name evidence="3" type="ORF">SCHPADRAFT_909573</name>
</gene>
<organism evidence="3 4">
    <name type="scientific">Schizopora paradoxa</name>
    <dbReference type="NCBI Taxonomy" id="27342"/>
    <lineage>
        <taxon>Eukaryota</taxon>
        <taxon>Fungi</taxon>
        <taxon>Dikarya</taxon>
        <taxon>Basidiomycota</taxon>
        <taxon>Agaricomycotina</taxon>
        <taxon>Agaricomycetes</taxon>
        <taxon>Hymenochaetales</taxon>
        <taxon>Schizoporaceae</taxon>
        <taxon>Schizopora</taxon>
    </lineage>
</organism>
<dbReference type="AlphaFoldDB" id="A0A0H2RR80"/>
<proteinExistence type="predicted"/>
<dbReference type="EMBL" id="KQ086145">
    <property type="protein sequence ID" value="KLO07346.1"/>
    <property type="molecule type" value="Genomic_DNA"/>
</dbReference>
<keyword evidence="1" id="KW-1133">Transmembrane helix</keyword>
<sequence>MGTPWIDETKFGDASQAPPAIIQGLRDVTIVKNFIVASAVILTYDTILTFPSEVRFIWRSKWSIGKVLYFLTRYLAFIDTVFALYYWFRRTATDETICRHLFRGDAWLFIIGTYTAEAILSLRTYALWDRSTRVLVCLALLASASFTTQAINLHHFLDTVKFSDSPAPSIMPCDAIVHRTTLYINFALVVFFELVILILTFWKGFNQWRRCRSPIMSTLYRDSIIIFVCLFAVSTTNLLLFLLANINVFYDILALTQRVIHANLSARVVLHLRIAASDEKTARFTTVAFTEPSHGSPSRIRRLFNHHEDSIELANSSLSNSSISSDSST</sequence>
<name>A0A0H2RR80_9AGAM</name>
<protein>
    <recommendedName>
        <fullName evidence="2">DUF6533 domain-containing protein</fullName>
    </recommendedName>
</protein>
<feature type="transmembrane region" description="Helical" evidence="1">
    <location>
        <begin position="182"/>
        <end position="202"/>
    </location>
</feature>
<reference evidence="3 4" key="1">
    <citation type="submission" date="2015-04" db="EMBL/GenBank/DDBJ databases">
        <title>Complete genome sequence of Schizopora paradoxa KUC8140, a cosmopolitan wood degrader in East Asia.</title>
        <authorList>
            <consortium name="DOE Joint Genome Institute"/>
            <person name="Min B."/>
            <person name="Park H."/>
            <person name="Jang Y."/>
            <person name="Kim J.-J."/>
            <person name="Kim K.H."/>
            <person name="Pangilinan J."/>
            <person name="Lipzen A."/>
            <person name="Riley R."/>
            <person name="Grigoriev I.V."/>
            <person name="Spatafora J.W."/>
            <person name="Choi I.-G."/>
        </authorList>
    </citation>
    <scope>NUCLEOTIDE SEQUENCE [LARGE SCALE GENOMIC DNA]</scope>
    <source>
        <strain evidence="3 4">KUC8140</strain>
    </source>
</reference>
<feature type="transmembrane region" description="Helical" evidence="1">
    <location>
        <begin position="135"/>
        <end position="157"/>
    </location>
</feature>
<keyword evidence="1" id="KW-0812">Transmembrane</keyword>
<feature type="transmembrane region" description="Helical" evidence="1">
    <location>
        <begin position="223"/>
        <end position="244"/>
    </location>
</feature>
<keyword evidence="1" id="KW-0472">Membrane</keyword>
<dbReference type="OrthoDB" id="3350812at2759"/>
<evidence type="ECO:0000313" key="3">
    <source>
        <dbReference type="EMBL" id="KLO07346.1"/>
    </source>
</evidence>
<dbReference type="InterPro" id="IPR045340">
    <property type="entry name" value="DUF6533"/>
</dbReference>
<feature type="transmembrane region" description="Helical" evidence="1">
    <location>
        <begin position="67"/>
        <end position="87"/>
    </location>
</feature>